<name>A0A1W0WAJ9_HYPEX</name>
<dbReference type="PANTHER" id="PTHR15243:SF0">
    <property type="entry name" value="SERINE_THREONINE-PROTEIN KINASE 19"/>
    <property type="match status" value="1"/>
</dbReference>
<dbReference type="InterPro" id="IPR018865">
    <property type="entry name" value="STK19-like"/>
</dbReference>
<dbReference type="GO" id="GO:0046579">
    <property type="term" value="P:positive regulation of Ras protein signal transduction"/>
    <property type="evidence" value="ECO:0007669"/>
    <property type="project" value="TreeGrafter"/>
</dbReference>
<dbReference type="EMBL" id="MTYJ01000150">
    <property type="protein sequence ID" value="OQV12221.1"/>
    <property type="molecule type" value="Genomic_DNA"/>
</dbReference>
<dbReference type="PANTHER" id="PTHR15243">
    <property type="entry name" value="SERINE/THREONINE-PROTEIN KINASE 19"/>
    <property type="match status" value="1"/>
</dbReference>
<feature type="compositionally biased region" description="Gly residues" evidence="2">
    <location>
        <begin position="218"/>
        <end position="230"/>
    </location>
</feature>
<organism evidence="3 4">
    <name type="scientific">Hypsibius exemplaris</name>
    <name type="common">Freshwater tardigrade</name>
    <dbReference type="NCBI Taxonomy" id="2072580"/>
    <lineage>
        <taxon>Eukaryota</taxon>
        <taxon>Metazoa</taxon>
        <taxon>Ecdysozoa</taxon>
        <taxon>Tardigrada</taxon>
        <taxon>Eutardigrada</taxon>
        <taxon>Parachela</taxon>
        <taxon>Hypsibioidea</taxon>
        <taxon>Hypsibiidae</taxon>
        <taxon>Hypsibius</taxon>
    </lineage>
</organism>
<proteinExistence type="inferred from homology"/>
<evidence type="ECO:0000313" key="3">
    <source>
        <dbReference type="EMBL" id="OQV12221.1"/>
    </source>
</evidence>
<accession>A0A1W0WAJ9</accession>
<comment type="similarity">
    <text evidence="1">Belongs to the STK19 family.</text>
</comment>
<dbReference type="Pfam" id="PF10494">
    <property type="entry name" value="Stk19"/>
    <property type="match status" value="1"/>
</dbReference>
<gene>
    <name evidence="3" type="ORF">BV898_13484</name>
</gene>
<dbReference type="GO" id="GO:0016301">
    <property type="term" value="F:kinase activity"/>
    <property type="evidence" value="ECO:0007669"/>
    <property type="project" value="UniProtKB-KW"/>
</dbReference>
<dbReference type="OrthoDB" id="10261701at2759"/>
<dbReference type="AlphaFoldDB" id="A0A1W0WAJ9"/>
<sequence length="242" mass="27473">MDLENTSLKRRSDFGDIQRNSSTSAKRLRLSRDEISTVRGSVDYFAATFPLDRLDYAFPPVVFRHQLYSTLPLLTRTEINREIDLLQKRNAILVFKIDPHSDELLMIRSDDYREHVRGFVRDHRLRDYLILERFLDHVHHFDITVTKGDLTTNGATFSDLEIQVLVAVGVLVHRDVGAWWLSFPGVGQFMRALQSGRDKLLKMVRTAKNSTVLESGRGRGAGRGGPGGEGSHATPQGMMLRP</sequence>
<dbReference type="Proteomes" id="UP000192578">
    <property type="component" value="Unassembled WGS sequence"/>
</dbReference>
<reference evidence="4" key="1">
    <citation type="submission" date="2017-01" db="EMBL/GenBank/DDBJ databases">
        <title>Comparative genomics of anhydrobiosis in the tardigrade Hypsibius dujardini.</title>
        <authorList>
            <person name="Yoshida Y."/>
            <person name="Koutsovoulos G."/>
            <person name="Laetsch D."/>
            <person name="Stevens L."/>
            <person name="Kumar S."/>
            <person name="Horikawa D."/>
            <person name="Ishino K."/>
            <person name="Komine S."/>
            <person name="Tomita M."/>
            <person name="Blaxter M."/>
            <person name="Arakawa K."/>
        </authorList>
    </citation>
    <scope>NUCLEOTIDE SEQUENCE [LARGE SCALE GENOMIC DNA]</scope>
    <source>
        <strain evidence="4">Z151</strain>
    </source>
</reference>
<keyword evidence="3" id="KW-0418">Kinase</keyword>
<comment type="caution">
    <text evidence="3">The sequence shown here is derived from an EMBL/GenBank/DDBJ whole genome shotgun (WGS) entry which is preliminary data.</text>
</comment>
<keyword evidence="4" id="KW-1185">Reference proteome</keyword>
<evidence type="ECO:0000256" key="1">
    <source>
        <dbReference type="ARBA" id="ARBA00093458"/>
    </source>
</evidence>
<feature type="region of interest" description="Disordered" evidence="2">
    <location>
        <begin position="212"/>
        <end position="242"/>
    </location>
</feature>
<protein>
    <submittedName>
        <fullName evidence="3">Serine/threonine-protein kinase 19</fullName>
    </submittedName>
</protein>
<keyword evidence="3" id="KW-0808">Transferase</keyword>
<evidence type="ECO:0000256" key="2">
    <source>
        <dbReference type="SAM" id="MobiDB-lite"/>
    </source>
</evidence>
<evidence type="ECO:0000313" key="4">
    <source>
        <dbReference type="Proteomes" id="UP000192578"/>
    </source>
</evidence>